<evidence type="ECO:0000313" key="8">
    <source>
        <dbReference type="Proteomes" id="UP000256328"/>
    </source>
</evidence>
<evidence type="ECO:0000256" key="4">
    <source>
        <dbReference type="ARBA" id="ARBA00023163"/>
    </source>
</evidence>
<reference evidence="7 8" key="1">
    <citation type="journal article" date="2018" name="IMA Fungus">
        <title>IMA Genome-F 9: Draft genome sequence of Annulohypoxylon stygium, Aspergillus mulundensis, Berkeleyomyces basicola (syn. Thielaviopsis basicola), Ceratocystis smalleyi, two Cercospora beticola strains, Coleophoma cylindrospora, Fusarium fracticaudum, Phialophora cf. hyalina, and Morchella septimelata.</title>
        <authorList>
            <person name="Wingfield B.D."/>
            <person name="Bills G.F."/>
            <person name="Dong Y."/>
            <person name="Huang W."/>
            <person name="Nel W.J."/>
            <person name="Swalarsk-Parry B.S."/>
            <person name="Vaghefi N."/>
            <person name="Wilken P.M."/>
            <person name="An Z."/>
            <person name="de Beer Z.W."/>
            <person name="De Vos L."/>
            <person name="Chen L."/>
            <person name="Duong T.A."/>
            <person name="Gao Y."/>
            <person name="Hammerbacher A."/>
            <person name="Kikkert J.R."/>
            <person name="Li Y."/>
            <person name="Li H."/>
            <person name="Li K."/>
            <person name="Li Q."/>
            <person name="Liu X."/>
            <person name="Ma X."/>
            <person name="Naidoo K."/>
            <person name="Pethybridge S.J."/>
            <person name="Sun J."/>
            <person name="Steenkamp E.T."/>
            <person name="van der Nest M.A."/>
            <person name="van Wyk S."/>
            <person name="Wingfield M.J."/>
            <person name="Xiong C."/>
            <person name="Yue Q."/>
            <person name="Zhang X."/>
        </authorList>
    </citation>
    <scope>NUCLEOTIDE SEQUENCE [LARGE SCALE GENOMIC DNA]</scope>
    <source>
        <strain evidence="7 8">BP5796</strain>
    </source>
</reference>
<dbReference type="PANTHER" id="PTHR31845">
    <property type="entry name" value="FINGER DOMAIN PROTEIN, PUTATIVE-RELATED"/>
    <property type="match status" value="1"/>
</dbReference>
<proteinExistence type="predicted"/>
<dbReference type="EMBL" id="PDLN01000021">
    <property type="protein sequence ID" value="RDW58301.1"/>
    <property type="molecule type" value="Genomic_DNA"/>
</dbReference>
<dbReference type="OrthoDB" id="5226580at2759"/>
<evidence type="ECO:0000256" key="3">
    <source>
        <dbReference type="ARBA" id="ARBA00023125"/>
    </source>
</evidence>
<keyword evidence="8" id="KW-1185">Reference proteome</keyword>
<comment type="subcellular location">
    <subcellularLocation>
        <location evidence="1">Nucleus</location>
    </subcellularLocation>
</comment>
<evidence type="ECO:0000256" key="2">
    <source>
        <dbReference type="ARBA" id="ARBA00023015"/>
    </source>
</evidence>
<sequence length="759" mass="86726">MAQSPRYWCCVTDDYDWKGDVEEEQWIKDGSKPQFRSARLPDMCKSQSEMCPAVIVRYMREPPPLPRTRKRKLKQIAKKPSRVEALERRLEELSSRLAAVDSSHGIAEPLVQVSSTAELSDLTSPNQISDEVEVNIDAALSDSHEMGDQGSMDDDAAQPEFYQTSDLNTQPSAAVQSKRNGLQDTTSATSRYDQEAIELLERYRTQISPLFPFVVVPTDLASLDHRRQRPFLWRAVKMAALWQEGARHARLGKRLLKDLTNAVLLRPYKDFDVVQGLLVFIAWYHWHLNEFQLNNLLGLLQSLCQSLDFGQNTRDLRNDRVENMSNDSLEQGRAYCGWYYLSSIVFNFHETPEACPQIRFFDHLCKILTHVSQRLTDQRVIALVKIEQLTQRILLSRISRETTRQIGGLLDVTVVGFQKQIDNLRDSLSPELRLGRFIQAHFHVMEMMLYKVAISDPSFQPFLDHDSTMDLRGQEILSDFLNVIETHQTSIKTRLDLLNGCLKSIKSFLTDRLSYVDIYLNLTYMASFDMAYCLELCERLIMLQGLPRWKLNAIRDYLALGVTLSEEHMEDLKRLAVETNMADTSPSSRDYNEDVNEDAELLPRPPESMSEPTKHPFERMVEHSKRISSLLKDEREKDEDAEVESCVEIGIATSKQMHQNLDVTQQRRRRAALDTNAMSDITGQGNRSDERQGIEAPLDVVEQASAPSAHARASRTTDPAVSLIDDRVSSAIPADPTDDVDFISSATFPQISLWPRLLR</sequence>
<evidence type="ECO:0000256" key="6">
    <source>
        <dbReference type="SAM" id="MobiDB-lite"/>
    </source>
</evidence>
<dbReference type="GO" id="GO:0005634">
    <property type="term" value="C:nucleus"/>
    <property type="evidence" value="ECO:0007669"/>
    <property type="project" value="UniProtKB-SubCell"/>
</dbReference>
<keyword evidence="3" id="KW-0238">DNA-binding</keyword>
<gene>
    <name evidence="7" type="ORF">BP5796_12231</name>
</gene>
<comment type="caution">
    <text evidence="7">The sequence shown here is derived from an EMBL/GenBank/DDBJ whole genome shotgun (WGS) entry which is preliminary data.</text>
</comment>
<accession>A0A3D8Q914</accession>
<organism evidence="7 8">
    <name type="scientific">Coleophoma crateriformis</name>
    <dbReference type="NCBI Taxonomy" id="565419"/>
    <lineage>
        <taxon>Eukaryota</taxon>
        <taxon>Fungi</taxon>
        <taxon>Dikarya</taxon>
        <taxon>Ascomycota</taxon>
        <taxon>Pezizomycotina</taxon>
        <taxon>Leotiomycetes</taxon>
        <taxon>Helotiales</taxon>
        <taxon>Dermateaceae</taxon>
        <taxon>Coleophoma</taxon>
    </lineage>
</organism>
<dbReference type="GO" id="GO:0000976">
    <property type="term" value="F:transcription cis-regulatory region binding"/>
    <property type="evidence" value="ECO:0007669"/>
    <property type="project" value="TreeGrafter"/>
</dbReference>
<dbReference type="Proteomes" id="UP000256328">
    <property type="component" value="Unassembled WGS sequence"/>
</dbReference>
<evidence type="ECO:0000313" key="7">
    <source>
        <dbReference type="EMBL" id="RDW58301.1"/>
    </source>
</evidence>
<evidence type="ECO:0000256" key="1">
    <source>
        <dbReference type="ARBA" id="ARBA00004123"/>
    </source>
</evidence>
<dbReference type="PANTHER" id="PTHR31845:SF10">
    <property type="entry name" value="ZN(II)2CYS6 TRANSCRIPTION FACTOR (EUROFUNG)"/>
    <property type="match status" value="1"/>
</dbReference>
<evidence type="ECO:0000256" key="5">
    <source>
        <dbReference type="ARBA" id="ARBA00023242"/>
    </source>
</evidence>
<protein>
    <submittedName>
        <fullName evidence="7">Uncharacterized protein</fullName>
    </submittedName>
</protein>
<keyword evidence="4" id="KW-0804">Transcription</keyword>
<name>A0A3D8Q914_9HELO</name>
<keyword evidence="2" id="KW-0805">Transcription regulation</keyword>
<dbReference type="AlphaFoldDB" id="A0A3D8Q914"/>
<feature type="region of interest" description="Disordered" evidence="6">
    <location>
        <begin position="166"/>
        <end position="189"/>
    </location>
</feature>
<keyword evidence="5" id="KW-0539">Nucleus</keyword>
<dbReference type="GO" id="GO:0000981">
    <property type="term" value="F:DNA-binding transcription factor activity, RNA polymerase II-specific"/>
    <property type="evidence" value="ECO:0007669"/>
    <property type="project" value="TreeGrafter"/>
</dbReference>
<dbReference type="InterPro" id="IPR051089">
    <property type="entry name" value="prtT"/>
</dbReference>